<dbReference type="OrthoDB" id="9814654at2"/>
<keyword evidence="3" id="KW-1185">Reference proteome</keyword>
<evidence type="ECO:0000259" key="1">
    <source>
        <dbReference type="Pfam" id="PF09413"/>
    </source>
</evidence>
<sequence>MKKLTRAPNLITAHHWVNVLVTAGIGCELHNRYLSGAMGEIPADQCAPEIWILDDRDEVLATGILDRARTGPTTNARAWRCQQCGESLEAQFMVCWQCGTARDPLNDE</sequence>
<gene>
    <name evidence="2" type="ORF">EOS_01445</name>
</gene>
<dbReference type="PATRIC" id="fig|908627.4.peg.313"/>
<accession>A0A0J1D5L2</accession>
<evidence type="ECO:0000313" key="3">
    <source>
        <dbReference type="Proteomes" id="UP000035963"/>
    </source>
</evidence>
<dbReference type="PROSITE" id="PS51257">
    <property type="entry name" value="PROKAR_LIPOPROTEIN"/>
    <property type="match status" value="1"/>
</dbReference>
<evidence type="ECO:0000313" key="2">
    <source>
        <dbReference type="EMBL" id="KLU27997.1"/>
    </source>
</evidence>
<proteinExistence type="predicted"/>
<organism evidence="2 3">
    <name type="scientific">Caballeronia mineralivorans PML1(12)</name>
    <dbReference type="NCBI Taxonomy" id="908627"/>
    <lineage>
        <taxon>Bacteria</taxon>
        <taxon>Pseudomonadati</taxon>
        <taxon>Pseudomonadota</taxon>
        <taxon>Betaproteobacteria</taxon>
        <taxon>Burkholderiales</taxon>
        <taxon>Burkholderiaceae</taxon>
        <taxon>Caballeronia</taxon>
    </lineage>
</organism>
<comment type="caution">
    <text evidence="2">The sequence shown here is derived from an EMBL/GenBank/DDBJ whole genome shotgun (WGS) entry which is preliminary data.</text>
</comment>
<feature type="domain" description="DUF2007" evidence="1">
    <location>
        <begin position="1"/>
        <end position="68"/>
    </location>
</feature>
<dbReference type="AlphaFoldDB" id="A0A0J1D5L2"/>
<dbReference type="Proteomes" id="UP000035963">
    <property type="component" value="Unassembled WGS sequence"/>
</dbReference>
<dbReference type="Pfam" id="PF09413">
    <property type="entry name" value="DUF2007"/>
    <property type="match status" value="1"/>
</dbReference>
<reference evidence="2 3" key="1">
    <citation type="journal article" date="2015" name="Genome Announc.">
        <title>Draft Genome Sequence of Burkholderia sp. Strain PML1(12), an Ectomycorrhizosphere-Inhabiting Bacterium with Effective Mineral-Weathering Ability.</title>
        <authorList>
            <person name="Uroz S."/>
            <person name="Oger P."/>
        </authorList>
    </citation>
    <scope>NUCLEOTIDE SEQUENCE [LARGE SCALE GENOMIC DNA]</scope>
    <source>
        <strain evidence="3">PML1(12)</strain>
    </source>
</reference>
<protein>
    <recommendedName>
        <fullName evidence="1">DUF2007 domain-containing protein</fullName>
    </recommendedName>
</protein>
<name>A0A0J1D5L2_9BURK</name>
<dbReference type="InterPro" id="IPR018551">
    <property type="entry name" value="DUF2007"/>
</dbReference>
<dbReference type="EMBL" id="AEJF01000007">
    <property type="protein sequence ID" value="KLU27997.1"/>
    <property type="molecule type" value="Genomic_DNA"/>
</dbReference>
<dbReference type="RefSeq" id="WP_047844828.1">
    <property type="nucleotide sequence ID" value="NZ_AEJF01000007.1"/>
</dbReference>